<evidence type="ECO:0000256" key="4">
    <source>
        <dbReference type="SAM" id="Phobius"/>
    </source>
</evidence>
<feature type="transmembrane region" description="Helical" evidence="4">
    <location>
        <begin position="287"/>
        <end position="305"/>
    </location>
</feature>
<feature type="transmembrane region" description="Helical" evidence="4">
    <location>
        <begin position="230"/>
        <end position="250"/>
    </location>
</feature>
<feature type="transmembrane region" description="Helical" evidence="4">
    <location>
        <begin position="353"/>
        <end position="372"/>
    </location>
</feature>
<protein>
    <submittedName>
        <fullName evidence="6">MFS transporter</fullName>
    </submittedName>
</protein>
<proteinExistence type="predicted"/>
<keyword evidence="3 4" id="KW-0472">Membrane</keyword>
<evidence type="ECO:0000259" key="5">
    <source>
        <dbReference type="PROSITE" id="PS50850"/>
    </source>
</evidence>
<feature type="transmembrane region" description="Helical" evidence="4">
    <location>
        <begin position="262"/>
        <end position="280"/>
    </location>
</feature>
<dbReference type="InterPro" id="IPR011701">
    <property type="entry name" value="MFS"/>
</dbReference>
<dbReference type="Gene3D" id="1.20.1250.20">
    <property type="entry name" value="MFS general substrate transporter like domains"/>
    <property type="match status" value="1"/>
</dbReference>
<reference evidence="6 7" key="1">
    <citation type="submission" date="2024-09" db="EMBL/GenBank/DDBJ databases">
        <authorList>
            <person name="Sun Q."/>
            <person name="Mori K."/>
        </authorList>
    </citation>
    <scope>NUCLEOTIDE SEQUENCE [LARGE SCALE GENOMIC DNA]</scope>
    <source>
        <strain evidence="6 7">CCM 7706</strain>
    </source>
</reference>
<evidence type="ECO:0000313" key="6">
    <source>
        <dbReference type="EMBL" id="MFC0205103.1"/>
    </source>
</evidence>
<feature type="transmembrane region" description="Helical" evidence="4">
    <location>
        <begin position="148"/>
        <end position="172"/>
    </location>
</feature>
<feature type="transmembrane region" description="Helical" evidence="4">
    <location>
        <begin position="178"/>
        <end position="198"/>
    </location>
</feature>
<dbReference type="InterPro" id="IPR020846">
    <property type="entry name" value="MFS_dom"/>
</dbReference>
<name>A0ABV6CXR4_9SPHN</name>
<feature type="transmembrane region" description="Helical" evidence="4">
    <location>
        <begin position="115"/>
        <end position="136"/>
    </location>
</feature>
<dbReference type="SUPFAM" id="SSF103473">
    <property type="entry name" value="MFS general substrate transporter"/>
    <property type="match status" value="1"/>
</dbReference>
<sequence>MKKFDPTGSRTQPQTVRTANNGSLSTLIIAFACGLLAANLYYAQPLVSAIGADLRVADATLGLIVTVTQIGYCLGLLFIVPLADRLENRALVCAMVATAAAAMACAGLSHSAGGFMAAVAVAGVASVGAQVLVPLAAHLAPEGRQGRVIGTVMAGLLTGIMLARPAASALAAVGDWRLAFLLPAGLLALLAVLLWFMLPQHRGTHASGYAGILRSMAALVREEPLLRRRAFYQACLFCAFNLFWTAAPLMLERRFGMGHEQIALFALAGAGGALAAPLAGRMADRGLTRLGSALAMVTLAASFALTVPALWTGSVLLLAILAITLDAGTQGNQVLSQNVVYALRPGARGRINAIYMSLMFVGGALGSALAPLLFVRGGWSACAVAGAGLGVAALLAFATERRR</sequence>
<evidence type="ECO:0000313" key="7">
    <source>
        <dbReference type="Proteomes" id="UP001589798"/>
    </source>
</evidence>
<dbReference type="PANTHER" id="PTHR42910">
    <property type="entry name" value="TRANSPORTER SCO4007-RELATED"/>
    <property type="match status" value="1"/>
</dbReference>
<evidence type="ECO:0000256" key="1">
    <source>
        <dbReference type="ARBA" id="ARBA00022692"/>
    </source>
</evidence>
<feature type="transmembrane region" description="Helical" evidence="4">
    <location>
        <begin position="21"/>
        <end position="42"/>
    </location>
</feature>
<feature type="transmembrane region" description="Helical" evidence="4">
    <location>
        <begin position="311"/>
        <end position="328"/>
    </location>
</feature>
<evidence type="ECO:0000256" key="3">
    <source>
        <dbReference type="ARBA" id="ARBA00023136"/>
    </source>
</evidence>
<dbReference type="InterPro" id="IPR036259">
    <property type="entry name" value="MFS_trans_sf"/>
</dbReference>
<comment type="caution">
    <text evidence="6">The sequence shown here is derived from an EMBL/GenBank/DDBJ whole genome shotgun (WGS) entry which is preliminary data.</text>
</comment>
<dbReference type="Pfam" id="PF07690">
    <property type="entry name" value="MFS_1"/>
    <property type="match status" value="1"/>
</dbReference>
<dbReference type="PANTHER" id="PTHR42910:SF1">
    <property type="entry name" value="MAJOR FACILITATOR SUPERFAMILY (MFS) PROFILE DOMAIN-CONTAINING PROTEIN"/>
    <property type="match status" value="1"/>
</dbReference>
<dbReference type="PROSITE" id="PS50850">
    <property type="entry name" value="MFS"/>
    <property type="match status" value="1"/>
</dbReference>
<evidence type="ECO:0000256" key="2">
    <source>
        <dbReference type="ARBA" id="ARBA00022989"/>
    </source>
</evidence>
<dbReference type="EMBL" id="JBHLWK010000015">
    <property type="protein sequence ID" value="MFC0205103.1"/>
    <property type="molecule type" value="Genomic_DNA"/>
</dbReference>
<keyword evidence="1 4" id="KW-0812">Transmembrane</keyword>
<keyword evidence="2 4" id="KW-1133">Transmembrane helix</keyword>
<feature type="domain" description="Major facilitator superfamily (MFS) profile" evidence="5">
    <location>
        <begin position="25"/>
        <end position="403"/>
    </location>
</feature>
<feature type="transmembrane region" description="Helical" evidence="4">
    <location>
        <begin position="62"/>
        <end position="83"/>
    </location>
</feature>
<dbReference type="PROSITE" id="PS51257">
    <property type="entry name" value="PROKAR_LIPOPROTEIN"/>
    <property type="match status" value="1"/>
</dbReference>
<feature type="transmembrane region" description="Helical" evidence="4">
    <location>
        <begin position="90"/>
        <end position="109"/>
    </location>
</feature>
<dbReference type="Proteomes" id="UP001589798">
    <property type="component" value="Unassembled WGS sequence"/>
</dbReference>
<gene>
    <name evidence="6" type="ORF">ACFFJC_12590</name>
</gene>
<dbReference type="RefSeq" id="WP_379487837.1">
    <property type="nucleotide sequence ID" value="NZ_JBHLWK010000015.1"/>
</dbReference>
<feature type="transmembrane region" description="Helical" evidence="4">
    <location>
        <begin position="378"/>
        <end position="398"/>
    </location>
</feature>
<dbReference type="CDD" id="cd17324">
    <property type="entry name" value="MFS_NepI_like"/>
    <property type="match status" value="1"/>
</dbReference>
<organism evidence="6 7">
    <name type="scientific">Novosphingobium soli</name>
    <dbReference type="NCBI Taxonomy" id="574956"/>
    <lineage>
        <taxon>Bacteria</taxon>
        <taxon>Pseudomonadati</taxon>
        <taxon>Pseudomonadota</taxon>
        <taxon>Alphaproteobacteria</taxon>
        <taxon>Sphingomonadales</taxon>
        <taxon>Sphingomonadaceae</taxon>
        <taxon>Novosphingobium</taxon>
    </lineage>
</organism>
<accession>A0ABV6CXR4</accession>
<keyword evidence="7" id="KW-1185">Reference proteome</keyword>